<organism evidence="2 3">
    <name type="scientific">Prauserella endophytica</name>
    <dbReference type="NCBI Taxonomy" id="1592324"/>
    <lineage>
        <taxon>Bacteria</taxon>
        <taxon>Bacillati</taxon>
        <taxon>Actinomycetota</taxon>
        <taxon>Actinomycetes</taxon>
        <taxon>Pseudonocardiales</taxon>
        <taxon>Pseudonocardiaceae</taxon>
        <taxon>Prauserella</taxon>
        <taxon>Prauserella coralliicola group</taxon>
    </lineage>
</organism>
<protein>
    <recommendedName>
        <fullName evidence="4">FCD domain-containing protein</fullName>
    </recommendedName>
</protein>
<dbReference type="RefSeq" id="WP_113643826.1">
    <property type="nucleotide sequence ID" value="NZ_SWMS01000016.1"/>
</dbReference>
<feature type="region of interest" description="Disordered" evidence="1">
    <location>
        <begin position="69"/>
        <end position="95"/>
    </location>
</feature>
<gene>
    <name evidence="2" type="ORF">FCN18_25490</name>
</gene>
<proteinExistence type="predicted"/>
<accession>A0ABY2RYX9</accession>
<name>A0ABY2RYX9_9PSEU</name>
<keyword evidence="3" id="KW-1185">Reference proteome</keyword>
<comment type="caution">
    <text evidence="2">The sequence shown here is derived from an EMBL/GenBank/DDBJ whole genome shotgun (WGS) entry which is preliminary data.</text>
</comment>
<sequence>MNDTTAQGLGEIRVLLSTTLEATERVGRQLAEVHARLDARDEVARTLIRHHRETELRAAEAYLGMRPPLRVIPGSPTRRTARRGQLRIVRGGGSR</sequence>
<evidence type="ECO:0000313" key="3">
    <source>
        <dbReference type="Proteomes" id="UP000309992"/>
    </source>
</evidence>
<evidence type="ECO:0000313" key="2">
    <source>
        <dbReference type="EMBL" id="TKG66197.1"/>
    </source>
</evidence>
<dbReference type="Proteomes" id="UP000309992">
    <property type="component" value="Unassembled WGS sequence"/>
</dbReference>
<evidence type="ECO:0000256" key="1">
    <source>
        <dbReference type="SAM" id="MobiDB-lite"/>
    </source>
</evidence>
<dbReference type="EMBL" id="SWMS01000016">
    <property type="protein sequence ID" value="TKG66197.1"/>
    <property type="molecule type" value="Genomic_DNA"/>
</dbReference>
<reference evidence="2 3" key="1">
    <citation type="journal article" date="2015" name="Antonie Van Leeuwenhoek">
        <title>Prauserella endophytica sp. nov., an endophytic actinobacterium isolated from Tamarix taklamakanensis.</title>
        <authorList>
            <person name="Liu J.M."/>
            <person name="Habden X."/>
            <person name="Guo L."/>
            <person name="Tuo L."/>
            <person name="Jiang Z.K."/>
            <person name="Liu S.W."/>
            <person name="Liu X.F."/>
            <person name="Chen L."/>
            <person name="Li R.F."/>
            <person name="Zhang Y.Q."/>
            <person name="Sun C.H."/>
        </authorList>
    </citation>
    <scope>NUCLEOTIDE SEQUENCE [LARGE SCALE GENOMIC DNA]</scope>
    <source>
        <strain evidence="2 3">CGMCC 4.7182</strain>
    </source>
</reference>
<evidence type="ECO:0008006" key="4">
    <source>
        <dbReference type="Google" id="ProtNLM"/>
    </source>
</evidence>